<evidence type="ECO:0000313" key="8">
    <source>
        <dbReference type="Proteomes" id="UP001054889"/>
    </source>
</evidence>
<organism evidence="7 8">
    <name type="scientific">Eleusine coracana subsp. coracana</name>
    <dbReference type="NCBI Taxonomy" id="191504"/>
    <lineage>
        <taxon>Eukaryota</taxon>
        <taxon>Viridiplantae</taxon>
        <taxon>Streptophyta</taxon>
        <taxon>Embryophyta</taxon>
        <taxon>Tracheophyta</taxon>
        <taxon>Spermatophyta</taxon>
        <taxon>Magnoliopsida</taxon>
        <taxon>Liliopsida</taxon>
        <taxon>Poales</taxon>
        <taxon>Poaceae</taxon>
        <taxon>PACMAD clade</taxon>
        <taxon>Chloridoideae</taxon>
        <taxon>Cynodonteae</taxon>
        <taxon>Eleusininae</taxon>
        <taxon>Eleusine</taxon>
    </lineage>
</organism>
<proteinExistence type="predicted"/>
<dbReference type="InterPro" id="IPR015300">
    <property type="entry name" value="DNA-bd_pseudobarrel_sf"/>
</dbReference>
<dbReference type="GO" id="GO:0005634">
    <property type="term" value="C:nucleus"/>
    <property type="evidence" value="ECO:0007669"/>
    <property type="project" value="UniProtKB-SubCell"/>
</dbReference>
<dbReference type="Gene3D" id="2.40.330.10">
    <property type="entry name" value="DNA-binding pseudobarrel domain"/>
    <property type="match status" value="3"/>
</dbReference>
<gene>
    <name evidence="7" type="primary">gb25857</name>
    <name evidence="7" type="ORF">PR202_gb25857</name>
</gene>
<evidence type="ECO:0000256" key="1">
    <source>
        <dbReference type="ARBA" id="ARBA00004123"/>
    </source>
</evidence>
<dbReference type="SMART" id="SM01019">
    <property type="entry name" value="B3"/>
    <property type="match status" value="3"/>
</dbReference>
<feature type="domain" description="TF-B3" evidence="6">
    <location>
        <begin position="129"/>
        <end position="222"/>
    </location>
</feature>
<dbReference type="Pfam" id="PF02362">
    <property type="entry name" value="B3"/>
    <property type="match status" value="2"/>
</dbReference>
<keyword evidence="4" id="KW-0804">Transcription</keyword>
<evidence type="ECO:0000259" key="6">
    <source>
        <dbReference type="PROSITE" id="PS50863"/>
    </source>
</evidence>
<dbReference type="PANTHER" id="PTHR31674:SF86">
    <property type="entry name" value="B3 DOMAIN-CONTAINING PROTEIN OS04G0347400-RELATED"/>
    <property type="match status" value="1"/>
</dbReference>
<dbReference type="PROSITE" id="PS50863">
    <property type="entry name" value="B3"/>
    <property type="match status" value="2"/>
</dbReference>
<reference evidence="7" key="2">
    <citation type="submission" date="2021-12" db="EMBL/GenBank/DDBJ databases">
        <title>Resequencing data analysis of finger millet.</title>
        <authorList>
            <person name="Hatakeyama M."/>
            <person name="Aluri S."/>
            <person name="Balachadran M.T."/>
            <person name="Sivarajan S.R."/>
            <person name="Poveda L."/>
            <person name="Shimizu-Inatsugi R."/>
            <person name="Schlapbach R."/>
            <person name="Sreeman S.M."/>
            <person name="Shimizu K.K."/>
        </authorList>
    </citation>
    <scope>NUCLEOTIDE SEQUENCE</scope>
</reference>
<dbReference type="AlphaFoldDB" id="A0AAV5FQD6"/>
<evidence type="ECO:0000256" key="3">
    <source>
        <dbReference type="ARBA" id="ARBA00023125"/>
    </source>
</evidence>
<keyword evidence="2" id="KW-0805">Transcription regulation</keyword>
<reference evidence="7" key="1">
    <citation type="journal article" date="2018" name="DNA Res.">
        <title>Multiple hybrid de novo genome assembly of finger millet, an orphan allotetraploid crop.</title>
        <authorList>
            <person name="Hatakeyama M."/>
            <person name="Aluri S."/>
            <person name="Balachadran M.T."/>
            <person name="Sivarajan S.R."/>
            <person name="Patrignani A."/>
            <person name="Gruter S."/>
            <person name="Poveda L."/>
            <person name="Shimizu-Inatsugi R."/>
            <person name="Baeten J."/>
            <person name="Francoijs K.J."/>
            <person name="Nataraja K.N."/>
            <person name="Reddy Y.A.N."/>
            <person name="Phadnis S."/>
            <person name="Ravikumar R.L."/>
            <person name="Schlapbach R."/>
            <person name="Sreeman S.M."/>
            <person name="Shimizu K.K."/>
        </authorList>
    </citation>
    <scope>NUCLEOTIDE SEQUENCE</scope>
</reference>
<comment type="subcellular location">
    <subcellularLocation>
        <location evidence="1">Nucleus</location>
    </subcellularLocation>
</comment>
<evidence type="ECO:0000256" key="2">
    <source>
        <dbReference type="ARBA" id="ARBA00023015"/>
    </source>
</evidence>
<evidence type="ECO:0000256" key="5">
    <source>
        <dbReference type="ARBA" id="ARBA00023242"/>
    </source>
</evidence>
<comment type="caution">
    <text evidence="7">The sequence shown here is derived from an EMBL/GenBank/DDBJ whole genome shotgun (WGS) entry which is preliminary data.</text>
</comment>
<protein>
    <recommendedName>
        <fullName evidence="6">TF-B3 domain-containing protein</fullName>
    </recommendedName>
</protein>
<dbReference type="SUPFAM" id="SSF101936">
    <property type="entry name" value="DNA-binding pseudobarrel domain"/>
    <property type="match status" value="3"/>
</dbReference>
<keyword evidence="8" id="KW-1185">Reference proteome</keyword>
<dbReference type="EMBL" id="BQKI01000091">
    <property type="protein sequence ID" value="GJN36950.1"/>
    <property type="molecule type" value="Genomic_DNA"/>
</dbReference>
<accession>A0AAV5FQD6</accession>
<keyword evidence="5" id="KW-0539">Nucleus</keyword>
<keyword evidence="3" id="KW-0238">DNA-binding</keyword>
<evidence type="ECO:0000256" key="4">
    <source>
        <dbReference type="ARBA" id="ARBA00023163"/>
    </source>
</evidence>
<dbReference type="InterPro" id="IPR039218">
    <property type="entry name" value="REM_fam"/>
</dbReference>
<dbReference type="CDD" id="cd10017">
    <property type="entry name" value="B3_DNA"/>
    <property type="match status" value="2"/>
</dbReference>
<name>A0AAV5FQD6_ELECO</name>
<feature type="domain" description="TF-B3" evidence="6">
    <location>
        <begin position="39"/>
        <end position="101"/>
    </location>
</feature>
<sequence length="328" mass="36141">MAPAPSQGTSRSCFPLPFKSCASQASSRDALMDVSSGATAVLVSPLGRKVWPVQVGRDGDGAFLGNGWPEFVAAHGIGVGWFVVFRHEGGGVLTIKAFDTSCCLRDFSYAANKSKTRGGSRNGDVSGRRPHFIKPILPGFTQKMAIHSEFVRKHMSDAALAVLIGLGTKFWRVELERDPSGNVFLAGGWPRFLASHGIAEGEALLLRHEGNMVFTVKVFGLDGCQKNNFKPQKQTSMIQETLQSDETRIFCREIRFTTTWITLRTLMSEGEIRSWQVAGIVGKNGMCYLDYPLGWMAFCHGNALREGDVCTFNIIDPKLWHVHIDRRG</sequence>
<dbReference type="InterPro" id="IPR003340">
    <property type="entry name" value="B3_DNA-bd"/>
</dbReference>
<dbReference type="PANTHER" id="PTHR31674">
    <property type="entry name" value="B3 DOMAIN-CONTAINING PROTEIN REM-LIKE 3-RELATED"/>
    <property type="match status" value="1"/>
</dbReference>
<dbReference type="Proteomes" id="UP001054889">
    <property type="component" value="Unassembled WGS sequence"/>
</dbReference>
<dbReference type="GO" id="GO:0003677">
    <property type="term" value="F:DNA binding"/>
    <property type="evidence" value="ECO:0007669"/>
    <property type="project" value="UniProtKB-KW"/>
</dbReference>
<evidence type="ECO:0000313" key="7">
    <source>
        <dbReference type="EMBL" id="GJN36950.1"/>
    </source>
</evidence>